<dbReference type="PANTHER" id="PTHR43185">
    <property type="entry name" value="FERROUS IRON TRANSPORT PROTEIN B"/>
    <property type="match status" value="1"/>
</dbReference>
<keyword evidence="5 13" id="KW-0812">Transmembrane</keyword>
<dbReference type="InterPro" id="IPR005225">
    <property type="entry name" value="Small_GTP-bd"/>
</dbReference>
<feature type="transmembrane region" description="Helical" evidence="13">
    <location>
        <begin position="709"/>
        <end position="729"/>
    </location>
</feature>
<keyword evidence="3" id="KW-1003">Cell membrane</keyword>
<feature type="domain" description="FeoB-type G" evidence="14">
    <location>
        <begin position="4"/>
        <end position="170"/>
    </location>
</feature>
<dbReference type="Gene3D" id="1.10.287.1770">
    <property type="match status" value="1"/>
</dbReference>
<keyword evidence="8 13" id="KW-0408">Iron</keyword>
<dbReference type="NCBIfam" id="NF007105">
    <property type="entry name" value="PRK09554.1"/>
    <property type="match status" value="1"/>
</dbReference>
<keyword evidence="2 13" id="KW-0813">Transport</keyword>
<evidence type="ECO:0000313" key="16">
    <source>
        <dbReference type="Proteomes" id="UP001500604"/>
    </source>
</evidence>
<comment type="subcellular location">
    <subcellularLocation>
        <location evidence="13">Cell inner membrane</location>
        <topology evidence="13">Multi-pass membrane protein</topology>
    </subcellularLocation>
    <subcellularLocation>
        <location evidence="1">Cell membrane</location>
        <topology evidence="1">Multi-pass membrane protein</topology>
    </subcellularLocation>
</comment>
<dbReference type="Pfam" id="PF17910">
    <property type="entry name" value="FeoB_Cyto"/>
    <property type="match status" value="1"/>
</dbReference>
<dbReference type="Pfam" id="PF02421">
    <property type="entry name" value="FeoB_N"/>
    <property type="match status" value="1"/>
</dbReference>
<keyword evidence="6" id="KW-0547">Nucleotide-binding</keyword>
<feature type="transmembrane region" description="Helical" evidence="13">
    <location>
        <begin position="681"/>
        <end position="702"/>
    </location>
</feature>
<name>A0ABP8V6S5_9GAMM</name>
<evidence type="ECO:0000256" key="8">
    <source>
        <dbReference type="ARBA" id="ARBA00023004"/>
    </source>
</evidence>
<evidence type="ECO:0000256" key="11">
    <source>
        <dbReference type="ARBA" id="ARBA00023136"/>
    </source>
</evidence>
<dbReference type="Proteomes" id="UP001500604">
    <property type="component" value="Unassembled WGS sequence"/>
</dbReference>
<feature type="transmembrane region" description="Helical" evidence="13">
    <location>
        <begin position="461"/>
        <end position="481"/>
    </location>
</feature>
<gene>
    <name evidence="15" type="primary">feoB</name>
    <name evidence="15" type="ORF">GCM10023116_38660</name>
</gene>
<dbReference type="InterPro" id="IPR050860">
    <property type="entry name" value="FeoB_GTPase"/>
</dbReference>
<dbReference type="Pfam" id="PF07664">
    <property type="entry name" value="FeoB_C"/>
    <property type="match status" value="1"/>
</dbReference>
<keyword evidence="7 13" id="KW-1133">Transmembrane helix</keyword>
<feature type="transmembrane region" description="Helical" evidence="13">
    <location>
        <begin position="291"/>
        <end position="315"/>
    </location>
</feature>
<evidence type="ECO:0000313" key="15">
    <source>
        <dbReference type="EMBL" id="GAA4651582.1"/>
    </source>
</evidence>
<comment type="function">
    <text evidence="13">Probable transporter of a GTP-driven Fe(2+) uptake system.</text>
</comment>
<dbReference type="EMBL" id="BAABFL010000457">
    <property type="protein sequence ID" value="GAA4651582.1"/>
    <property type="molecule type" value="Genomic_DNA"/>
</dbReference>
<dbReference type="InterPro" id="IPR003373">
    <property type="entry name" value="Fe2_transport_prot-B"/>
</dbReference>
<evidence type="ECO:0000256" key="2">
    <source>
        <dbReference type="ARBA" id="ARBA00022448"/>
    </source>
</evidence>
<keyword evidence="4 13" id="KW-0410">Iron transport</keyword>
<dbReference type="Gene3D" id="3.40.50.300">
    <property type="entry name" value="P-loop containing nucleotide triphosphate hydrolases"/>
    <property type="match status" value="1"/>
</dbReference>
<dbReference type="InterPro" id="IPR006073">
    <property type="entry name" value="GTP-bd"/>
</dbReference>
<dbReference type="CDD" id="cd01879">
    <property type="entry name" value="FeoB"/>
    <property type="match status" value="1"/>
</dbReference>
<evidence type="ECO:0000256" key="1">
    <source>
        <dbReference type="ARBA" id="ARBA00004651"/>
    </source>
</evidence>
<evidence type="ECO:0000256" key="3">
    <source>
        <dbReference type="ARBA" id="ARBA00022475"/>
    </source>
</evidence>
<dbReference type="PANTHER" id="PTHR43185:SF1">
    <property type="entry name" value="FE(2+) TRANSPORTER FEOB"/>
    <property type="match status" value="1"/>
</dbReference>
<dbReference type="InterPro" id="IPR041069">
    <property type="entry name" value="FeoB_Cyto"/>
</dbReference>
<dbReference type="RefSeq" id="WP_345197985.1">
    <property type="nucleotide sequence ID" value="NZ_BAABFL010000457.1"/>
</dbReference>
<organism evidence="15 16">
    <name type="scientific">Kistimonas scapharcae</name>
    <dbReference type="NCBI Taxonomy" id="1036133"/>
    <lineage>
        <taxon>Bacteria</taxon>
        <taxon>Pseudomonadati</taxon>
        <taxon>Pseudomonadota</taxon>
        <taxon>Gammaproteobacteria</taxon>
        <taxon>Oceanospirillales</taxon>
        <taxon>Endozoicomonadaceae</taxon>
        <taxon>Kistimonas</taxon>
    </lineage>
</organism>
<feature type="transmembrane region" description="Helical" evidence="13">
    <location>
        <begin position="430"/>
        <end position="455"/>
    </location>
</feature>
<comment type="caution">
    <text evidence="15">The sequence shown here is derived from an EMBL/GenBank/DDBJ whole genome shotgun (WGS) entry which is preliminary data.</text>
</comment>
<dbReference type="InterPro" id="IPR011640">
    <property type="entry name" value="Fe2_transport_prot_B_C"/>
</dbReference>
<keyword evidence="11 13" id="KW-0472">Membrane</keyword>
<evidence type="ECO:0000256" key="4">
    <source>
        <dbReference type="ARBA" id="ARBA00022496"/>
    </source>
</evidence>
<dbReference type="Pfam" id="PF07670">
    <property type="entry name" value="Gate"/>
    <property type="match status" value="2"/>
</dbReference>
<keyword evidence="9" id="KW-0406">Ion transport</keyword>
<evidence type="ECO:0000259" key="14">
    <source>
        <dbReference type="PROSITE" id="PS51711"/>
    </source>
</evidence>
<dbReference type="InterPro" id="IPR030389">
    <property type="entry name" value="G_FEOB_dom"/>
</dbReference>
<feature type="transmembrane region" description="Helical" evidence="13">
    <location>
        <begin position="741"/>
        <end position="759"/>
    </location>
</feature>
<protein>
    <recommendedName>
        <fullName evidence="12 13">Ferrous iron transport protein B</fullName>
    </recommendedName>
</protein>
<evidence type="ECO:0000256" key="9">
    <source>
        <dbReference type="ARBA" id="ARBA00023065"/>
    </source>
</evidence>
<dbReference type="NCBIfam" id="TIGR00231">
    <property type="entry name" value="small_GTP"/>
    <property type="match status" value="1"/>
</dbReference>
<evidence type="ECO:0000256" key="12">
    <source>
        <dbReference type="NCBIfam" id="TIGR00437"/>
    </source>
</evidence>
<feature type="transmembrane region" description="Helical" evidence="13">
    <location>
        <begin position="353"/>
        <end position="375"/>
    </location>
</feature>
<dbReference type="PRINTS" id="PR00326">
    <property type="entry name" value="GTP1OBG"/>
</dbReference>
<accession>A0ABP8V6S5</accession>
<evidence type="ECO:0000256" key="7">
    <source>
        <dbReference type="ARBA" id="ARBA00022989"/>
    </source>
</evidence>
<keyword evidence="16" id="KW-1185">Reference proteome</keyword>
<keyword evidence="10 13" id="KW-0342">GTP-binding</keyword>
<dbReference type="NCBIfam" id="TIGR00437">
    <property type="entry name" value="feoB"/>
    <property type="match status" value="1"/>
</dbReference>
<evidence type="ECO:0000256" key="5">
    <source>
        <dbReference type="ARBA" id="ARBA00022692"/>
    </source>
</evidence>
<comment type="similarity">
    <text evidence="13">Belongs to the TRAFAC class TrmE-Era-EngA-EngB-Septin-like GTPase superfamily. FeoB GTPase (TC 9.A.8) family.</text>
</comment>
<feature type="transmembrane region" description="Helical" evidence="13">
    <location>
        <begin position="516"/>
        <end position="537"/>
    </location>
</feature>
<dbReference type="InterPro" id="IPR011642">
    <property type="entry name" value="Gate_dom"/>
</dbReference>
<sequence>MSDSFTVAVVGNPNAGKTSLFNAMTGARQRVGNWPGVTVEKKTGEYQFHGKHITLVDLPGTYSLDVISEDVSLDERIARDYVLAGHADLIINIVDASNFERNLYLTTQLMEMKQPVVVVLNMMDMLKDKGMELDVEKLERLLGCPVVPVVASRSKGIEELQEVINRTIKNPAATVQHNTVPSEDLQLAISQLAEQLAPIATQNRVEPEWLALKLLEGDSDLEQWLDSEMLCTVNCRRTALEETCSEDADILIADARYQFISNITAQVLERRGSLSKTISAKIDAIVLNRMLGLPIFLGVMYLMFLFTIQVGSAFIDFFDIFTGTVLVDGGRYVLTNMGAPDFLITLLADGVGAGIQTVSTFIPVIACLFLFLSVLEDSGYMARAAFVIDRAMNAIGLPGKSFVSLLVGFGCNVPSIMGARTMENPRDRMLSIMMAPFMSCGARLPVYVLFAAAFFPYNGQNVVFALYLIGIAVAVMTAVIMKRTLLPGETSPFIMELPDYHRPLAKQVLLRTWDRLKVFILGAGKIIVIVVTVLGVLNSMGTDGTFGNENTDKSVLSEVGRTITPVFSPMGMTKENWPAAVGIFTGIFAKEAVVGTLDAMYSQLAGFSSADAVDEYSLLGGVKEALATIPENLAAIGDSLSDPLGIEIGVISDSGAVAEEQGMAATNLSVMQQLFATKAAAIAYLLLILLYTPCVAALGAIYRETNMRWTVFIGSWTFFMGYLAATLYYQASIWTQNPVSATSWIAGMLAVFIAVIIGLRRFGSIEMDNKVPVTVTSGKSCCSS</sequence>
<dbReference type="SUPFAM" id="SSF52540">
    <property type="entry name" value="P-loop containing nucleoside triphosphate hydrolases"/>
    <property type="match status" value="1"/>
</dbReference>
<dbReference type="PROSITE" id="PS51711">
    <property type="entry name" value="G_FEOB"/>
    <property type="match status" value="1"/>
</dbReference>
<evidence type="ECO:0000256" key="6">
    <source>
        <dbReference type="ARBA" id="ARBA00022741"/>
    </source>
</evidence>
<evidence type="ECO:0000256" key="13">
    <source>
        <dbReference type="RuleBase" id="RU362098"/>
    </source>
</evidence>
<reference evidence="16" key="1">
    <citation type="journal article" date="2019" name="Int. J. Syst. Evol. Microbiol.">
        <title>The Global Catalogue of Microorganisms (GCM) 10K type strain sequencing project: providing services to taxonomists for standard genome sequencing and annotation.</title>
        <authorList>
            <consortium name="The Broad Institute Genomics Platform"/>
            <consortium name="The Broad Institute Genome Sequencing Center for Infectious Disease"/>
            <person name="Wu L."/>
            <person name="Ma J."/>
        </authorList>
    </citation>
    <scope>NUCLEOTIDE SEQUENCE [LARGE SCALE GENOMIC DNA]</scope>
    <source>
        <strain evidence="16">JCM 17805</strain>
    </source>
</reference>
<dbReference type="InterPro" id="IPR027417">
    <property type="entry name" value="P-loop_NTPase"/>
</dbReference>
<evidence type="ECO:0000256" key="10">
    <source>
        <dbReference type="ARBA" id="ARBA00023134"/>
    </source>
</evidence>
<proteinExistence type="inferred from homology"/>